<keyword evidence="1" id="KW-0812">Transmembrane</keyword>
<dbReference type="PANTHER" id="PTHR30273:SF2">
    <property type="entry name" value="PROTEIN FECR"/>
    <property type="match status" value="1"/>
</dbReference>
<dbReference type="PIRSF" id="PIRSF018266">
    <property type="entry name" value="FecR"/>
    <property type="match status" value="1"/>
</dbReference>
<dbReference type="EMBL" id="JAERRB010000019">
    <property type="protein sequence ID" value="MBL0745813.1"/>
    <property type="molecule type" value="Genomic_DNA"/>
</dbReference>
<dbReference type="RefSeq" id="WP_202016449.1">
    <property type="nucleotide sequence ID" value="NZ_JAERRB010000019.1"/>
</dbReference>
<comment type="caution">
    <text evidence="4">The sequence shown here is derived from an EMBL/GenBank/DDBJ whole genome shotgun (WGS) entry which is preliminary data.</text>
</comment>
<dbReference type="InterPro" id="IPR006860">
    <property type="entry name" value="FecR"/>
</dbReference>
<dbReference type="InterPro" id="IPR032508">
    <property type="entry name" value="FecR_C"/>
</dbReference>
<keyword evidence="1" id="KW-0472">Membrane</keyword>
<dbReference type="Gene3D" id="2.60.120.1440">
    <property type="match status" value="1"/>
</dbReference>
<gene>
    <name evidence="4" type="ORF">JI741_31555</name>
</gene>
<dbReference type="Proteomes" id="UP000613030">
    <property type="component" value="Unassembled WGS sequence"/>
</dbReference>
<feature type="domain" description="Protein FecR C-terminal" evidence="3">
    <location>
        <begin position="252"/>
        <end position="312"/>
    </location>
</feature>
<name>A0ABS1L303_9BACT</name>
<evidence type="ECO:0000259" key="3">
    <source>
        <dbReference type="Pfam" id="PF16344"/>
    </source>
</evidence>
<dbReference type="Pfam" id="PF16344">
    <property type="entry name" value="FecR_C"/>
    <property type="match status" value="1"/>
</dbReference>
<dbReference type="InterPro" id="IPR012373">
    <property type="entry name" value="Ferrdict_sens_TM"/>
</dbReference>
<feature type="domain" description="FecR protein" evidence="2">
    <location>
        <begin position="129"/>
        <end position="211"/>
    </location>
</feature>
<proteinExistence type="predicted"/>
<dbReference type="PANTHER" id="PTHR30273">
    <property type="entry name" value="PERIPLASMIC SIGNAL SENSOR AND SIGMA FACTOR ACTIVATOR FECR-RELATED"/>
    <property type="match status" value="1"/>
</dbReference>
<keyword evidence="1" id="KW-1133">Transmembrane helix</keyword>
<evidence type="ECO:0000313" key="5">
    <source>
        <dbReference type="Proteomes" id="UP000613030"/>
    </source>
</evidence>
<evidence type="ECO:0000259" key="2">
    <source>
        <dbReference type="Pfam" id="PF04773"/>
    </source>
</evidence>
<accession>A0ABS1L303</accession>
<dbReference type="Pfam" id="PF04773">
    <property type="entry name" value="FecR"/>
    <property type="match status" value="1"/>
</dbReference>
<dbReference type="Gene3D" id="3.55.50.30">
    <property type="match status" value="1"/>
</dbReference>
<feature type="transmembrane region" description="Helical" evidence="1">
    <location>
        <begin position="91"/>
        <end position="113"/>
    </location>
</feature>
<keyword evidence="5" id="KW-1185">Reference proteome</keyword>
<organism evidence="4 5">
    <name type="scientific">Chryseolinea lacunae</name>
    <dbReference type="NCBI Taxonomy" id="2801331"/>
    <lineage>
        <taxon>Bacteria</taxon>
        <taxon>Pseudomonadati</taxon>
        <taxon>Bacteroidota</taxon>
        <taxon>Cytophagia</taxon>
        <taxon>Cytophagales</taxon>
        <taxon>Fulvivirgaceae</taxon>
        <taxon>Chryseolinea</taxon>
    </lineage>
</organism>
<reference evidence="4 5" key="1">
    <citation type="submission" date="2021-01" db="EMBL/GenBank/DDBJ databases">
        <title>Chryseolinea sp. Jin1 Genome sequencing and assembly.</title>
        <authorList>
            <person name="Kim I."/>
        </authorList>
    </citation>
    <scope>NUCLEOTIDE SEQUENCE [LARGE SCALE GENOMIC DNA]</scope>
    <source>
        <strain evidence="4 5">Jin1</strain>
    </source>
</reference>
<evidence type="ECO:0000313" key="4">
    <source>
        <dbReference type="EMBL" id="MBL0745813.1"/>
    </source>
</evidence>
<evidence type="ECO:0000256" key="1">
    <source>
        <dbReference type="SAM" id="Phobius"/>
    </source>
</evidence>
<protein>
    <submittedName>
        <fullName evidence="4">DUF4974 domain-containing protein</fullName>
    </submittedName>
</protein>
<sequence>MAEMDFYILTHKSLTGQLSSLEQRQLDTWLLQDVKNQQAYQEIKRIWELDIDDDETDHVSEAHFQEELRILESAVGEAKRKEDLIKRYKRYAAFGLVTTVICIFLFAWELFLLSEKLPTDTVKFASLQNSAVWLADSSQVFLNDSSFFSYRAGKQTRLAELSGEALFQINPEKRPFVVSANGVQLEVLGTSFVVKAYPGKDMEIIVISGTVSVRSQKQSVTLSTGEKASIKGEQIQKQQNLDPNFDAWYTGKLEFKNTELGEVLKLISQQYDATFAATDSNVLRCRFTGKFNDSRLEDVLRALSFSMNIVFVPGPEGRYIISGAGCMK</sequence>